<dbReference type="EMBL" id="KQ436008">
    <property type="protein sequence ID" value="KOX67622.1"/>
    <property type="molecule type" value="Genomic_DNA"/>
</dbReference>
<keyword evidence="7" id="KW-0804">Transcription</keyword>
<organism evidence="19 20">
    <name type="scientific">Melipona quadrifasciata</name>
    <dbReference type="NCBI Taxonomy" id="166423"/>
    <lineage>
        <taxon>Eukaryota</taxon>
        <taxon>Metazoa</taxon>
        <taxon>Ecdysozoa</taxon>
        <taxon>Arthropoda</taxon>
        <taxon>Hexapoda</taxon>
        <taxon>Insecta</taxon>
        <taxon>Pterygota</taxon>
        <taxon>Neoptera</taxon>
        <taxon>Endopterygota</taxon>
        <taxon>Hymenoptera</taxon>
        <taxon>Apocrita</taxon>
        <taxon>Aculeata</taxon>
        <taxon>Apoidea</taxon>
        <taxon>Anthophila</taxon>
        <taxon>Apidae</taxon>
        <taxon>Melipona</taxon>
    </lineage>
</organism>
<evidence type="ECO:0000313" key="19">
    <source>
        <dbReference type="EMBL" id="KOX67622.1"/>
    </source>
</evidence>
<evidence type="ECO:0000256" key="17">
    <source>
        <dbReference type="SAM" id="MobiDB-lite"/>
    </source>
</evidence>
<dbReference type="Proteomes" id="UP000053105">
    <property type="component" value="Unassembled WGS sequence"/>
</dbReference>
<sequence length="204" mass="22904">MGEADQISGEEVCGKCKDIPSIVLRDAIDSTSLHLHHYLRPTVYKPMHQCNSGYNEEISDLKQRKKKEYPPDVEQNITKYSGYGKIGTDVFLMIRRKNMTIFTDAKDNTTVLELKKIIEGILKIPPVNQQLFNKDNVLMSDSKFLSDYGLTSATAKPQCPALVGLAVRQENGQFEPLEMTPFSLPPDLPDVMKSQEANGQEQSP</sequence>
<proteinExistence type="inferred from homology"/>
<name>A0A0N0BBR6_9HYME</name>
<dbReference type="PANTHER" id="PTHR13248:SF4">
    <property type="entry name" value="ELONGIN B"/>
    <property type="match status" value="1"/>
</dbReference>
<dbReference type="InterPro" id="IPR029071">
    <property type="entry name" value="Ubiquitin-like_domsf"/>
</dbReference>
<dbReference type="CDD" id="cd01788">
    <property type="entry name" value="Ubl_ElonginB"/>
    <property type="match status" value="1"/>
</dbReference>
<evidence type="ECO:0000256" key="12">
    <source>
        <dbReference type="ARBA" id="ARBA00076690"/>
    </source>
</evidence>
<dbReference type="Pfam" id="PF00240">
    <property type="entry name" value="ubiquitin"/>
    <property type="match status" value="1"/>
</dbReference>
<dbReference type="FunFam" id="3.10.20.90:FF:000108">
    <property type="entry name" value="Elongin-B"/>
    <property type="match status" value="1"/>
</dbReference>
<feature type="region of interest" description="Disordered" evidence="17">
    <location>
        <begin position="176"/>
        <end position="204"/>
    </location>
</feature>
<protein>
    <recommendedName>
        <fullName evidence="11">Elongin-B</fullName>
    </recommendedName>
    <alternativeName>
        <fullName evidence="14">Elongin 18 kDa subunit</fullName>
    </alternativeName>
    <alternativeName>
        <fullName evidence="12">RNA polymerase II transcription factor SIII subunit B</fullName>
    </alternativeName>
    <alternativeName>
        <fullName evidence="15">SIII p18</fullName>
    </alternativeName>
    <alternativeName>
        <fullName evidence="13">Transcription elongation factor B polypeptide 2</fullName>
    </alternativeName>
</protein>
<comment type="pathway">
    <text evidence="2">Protein modification; protein ubiquitination.</text>
</comment>
<keyword evidence="8" id="KW-0539">Nucleus</keyword>
<keyword evidence="5" id="KW-0007">Acetylation</keyword>
<evidence type="ECO:0000256" key="5">
    <source>
        <dbReference type="ARBA" id="ARBA00022990"/>
    </source>
</evidence>
<comment type="subcellular location">
    <subcellularLocation>
        <location evidence="1">Nucleus</location>
    </subcellularLocation>
</comment>
<evidence type="ECO:0000256" key="8">
    <source>
        <dbReference type="ARBA" id="ARBA00023242"/>
    </source>
</evidence>
<evidence type="ECO:0000313" key="20">
    <source>
        <dbReference type="Proteomes" id="UP000053105"/>
    </source>
</evidence>
<comment type="similarity">
    <text evidence="10">Belongs to the Elongin B family.</text>
</comment>
<evidence type="ECO:0000256" key="11">
    <source>
        <dbReference type="ARBA" id="ARBA00074516"/>
    </source>
</evidence>
<comment type="function">
    <text evidence="9">SIII, also known as elongin, is a general transcription elongation factor that increases the RNA polymerase II transcription elongation past template-encoded arresting sites. Subunit A is transcriptionally active and its transcription activity is strongly enhanced by binding to the dimeric complex of the SIII regulatory subunits B and C (elongin BC complex). In embryonic stem cells, the elongin BC complex is recruited by EPOP to Polycomb group (PcG) target genes in order generate genomic region that display both active and repressive chromatin properties, an important feature of pluripotent stem cells.</text>
</comment>
<evidence type="ECO:0000256" key="1">
    <source>
        <dbReference type="ARBA" id="ARBA00004123"/>
    </source>
</evidence>
<evidence type="ECO:0000256" key="3">
    <source>
        <dbReference type="ARBA" id="ARBA00022553"/>
    </source>
</evidence>
<dbReference type="PANTHER" id="PTHR13248">
    <property type="entry name" value="TRANSCRIPTION ELONGATION FACTOR B POLYPEPTIDE 2"/>
    <property type="match status" value="1"/>
</dbReference>
<dbReference type="GO" id="GO:0006368">
    <property type="term" value="P:transcription elongation by RNA polymerase II"/>
    <property type="evidence" value="ECO:0007669"/>
    <property type="project" value="InterPro"/>
</dbReference>
<keyword evidence="3" id="KW-0597">Phosphoprotein</keyword>
<keyword evidence="19" id="KW-0251">Elongation factor</keyword>
<evidence type="ECO:0000256" key="7">
    <source>
        <dbReference type="ARBA" id="ARBA00023163"/>
    </source>
</evidence>
<evidence type="ECO:0000256" key="2">
    <source>
        <dbReference type="ARBA" id="ARBA00004906"/>
    </source>
</evidence>
<feature type="domain" description="Ubiquitin-like" evidence="18">
    <location>
        <begin position="88"/>
        <end position="154"/>
    </location>
</feature>
<dbReference type="GO" id="GO:0070449">
    <property type="term" value="C:elongin complex"/>
    <property type="evidence" value="ECO:0007669"/>
    <property type="project" value="InterPro"/>
</dbReference>
<evidence type="ECO:0000256" key="13">
    <source>
        <dbReference type="ARBA" id="ARBA00080438"/>
    </source>
</evidence>
<gene>
    <name evidence="19" type="ORF">WN51_08724</name>
</gene>
<evidence type="ECO:0000256" key="10">
    <source>
        <dbReference type="ARBA" id="ARBA00060803"/>
    </source>
</evidence>
<dbReference type="InterPro" id="IPR039049">
    <property type="entry name" value="ELOB"/>
</dbReference>
<accession>A0A0N0BBR6</accession>
<evidence type="ECO:0000256" key="16">
    <source>
        <dbReference type="ARBA" id="ARBA00093515"/>
    </source>
</evidence>
<keyword evidence="19" id="KW-0648">Protein biosynthesis</keyword>
<keyword evidence="6" id="KW-0805">Transcription regulation</keyword>
<dbReference type="OrthoDB" id="7537057at2759"/>
<dbReference type="STRING" id="166423.A0A0N0BBR6"/>
<dbReference type="PROSITE" id="PS50053">
    <property type="entry name" value="UBIQUITIN_2"/>
    <property type="match status" value="1"/>
</dbReference>
<evidence type="ECO:0000256" key="9">
    <source>
        <dbReference type="ARBA" id="ARBA00054216"/>
    </source>
</evidence>
<dbReference type="SUPFAM" id="SSF54236">
    <property type="entry name" value="Ubiquitin-like"/>
    <property type="match status" value="1"/>
</dbReference>
<evidence type="ECO:0000256" key="15">
    <source>
        <dbReference type="ARBA" id="ARBA00083653"/>
    </source>
</evidence>
<feature type="compositionally biased region" description="Polar residues" evidence="17">
    <location>
        <begin position="195"/>
        <end position="204"/>
    </location>
</feature>
<dbReference type="GO" id="GO:0030891">
    <property type="term" value="C:VCB complex"/>
    <property type="evidence" value="ECO:0007669"/>
    <property type="project" value="InterPro"/>
</dbReference>
<dbReference type="AlphaFoldDB" id="A0A0N0BBR6"/>
<dbReference type="GO" id="GO:0003746">
    <property type="term" value="F:translation elongation factor activity"/>
    <property type="evidence" value="ECO:0007669"/>
    <property type="project" value="UniProtKB-KW"/>
</dbReference>
<evidence type="ECO:0000256" key="14">
    <source>
        <dbReference type="ARBA" id="ARBA00081013"/>
    </source>
</evidence>
<reference evidence="19 20" key="1">
    <citation type="submission" date="2015-07" db="EMBL/GenBank/DDBJ databases">
        <title>The genome of Melipona quadrifasciata.</title>
        <authorList>
            <person name="Pan H."/>
            <person name="Kapheim K."/>
        </authorList>
    </citation>
    <scope>NUCLEOTIDE SEQUENCE [LARGE SCALE GENOMIC DNA]</scope>
    <source>
        <strain evidence="19">0111107301</strain>
        <tissue evidence="19">Whole body</tissue>
    </source>
</reference>
<comment type="subunit">
    <text evidence="16">Heterotrimer of an A (ELOA, ELOA2 or ELOA3P), ELOB and ELOC subunit. The elongin BC complex interacts with EPOP; leading to recruit the elongin BC complex to Polycomb group (PcG) target genes, thereby restricting excessive activity of the PRC2/EED-EZH2 complex. Component of multiple cullin-RING E3 ubiquitin-protein ligase complexes composed of Elongin BC (ELOB and ELOC), a cullin (either CUL2 or CUL5), a catalytic subunit (either RBX1 or RNF7/RBX2), as well as a substrate adapter protein that can be either ASB2, ASB9, ASB11, KLHDC2, KLHDC3, KLHDC10, APPBP2, FEM1A, FEM1B, FEM1C, LRR1, PCMTD1, SOCS1, SOCS2, SOCS5, SPSB1, SPSB3, ELOA, VHL, WSB1 or RAB40C. As part of the Elongin BC E3 ubiquitin ligase complex; interacts with NRBP1. May also interact with DCUN1D1, DCUN1D2, DCUN1D3 and DCUN1D5. May form oligomers as a KLHDC2/KLHDC3-ELOB-ELOC complex; this interaction is autoinhibitory for the E3 ligase complex as the substrate-binding site of KLHDC2/KLHDC3 is blocked in the oligomer.</text>
</comment>
<evidence type="ECO:0000256" key="4">
    <source>
        <dbReference type="ARBA" id="ARBA00022786"/>
    </source>
</evidence>
<dbReference type="InterPro" id="IPR000626">
    <property type="entry name" value="Ubiquitin-like_dom"/>
</dbReference>
<keyword evidence="20" id="KW-1185">Reference proteome</keyword>
<evidence type="ECO:0000256" key="6">
    <source>
        <dbReference type="ARBA" id="ARBA00023015"/>
    </source>
</evidence>
<evidence type="ECO:0000259" key="18">
    <source>
        <dbReference type="PROSITE" id="PS50053"/>
    </source>
</evidence>
<dbReference type="Gene3D" id="3.10.20.90">
    <property type="entry name" value="Phosphatidylinositol 3-kinase Catalytic Subunit, Chain A, domain 1"/>
    <property type="match status" value="1"/>
</dbReference>
<keyword evidence="4" id="KW-0833">Ubl conjugation pathway</keyword>